<dbReference type="InterPro" id="IPR016035">
    <property type="entry name" value="Acyl_Trfase/lysoPLipase"/>
</dbReference>
<dbReference type="AlphaFoldDB" id="T1CMZ0"/>
<dbReference type="PROSITE" id="PS51635">
    <property type="entry name" value="PNPLA"/>
    <property type="match status" value="1"/>
</dbReference>
<dbReference type="EMBL" id="AUZX01004611">
    <property type="protein sequence ID" value="EQD70335.1"/>
    <property type="molecule type" value="Genomic_DNA"/>
</dbReference>
<feature type="domain" description="PNPLA" evidence="4">
    <location>
        <begin position="33"/>
        <end position="190"/>
    </location>
</feature>
<dbReference type="GO" id="GO:0016042">
    <property type="term" value="P:lipid catabolic process"/>
    <property type="evidence" value="ECO:0007669"/>
    <property type="project" value="UniProtKB-KW"/>
</dbReference>
<evidence type="ECO:0000313" key="5">
    <source>
        <dbReference type="EMBL" id="EQD70335.1"/>
    </source>
</evidence>
<feature type="non-terminal residue" evidence="5">
    <location>
        <position position="1"/>
    </location>
</feature>
<evidence type="ECO:0000256" key="2">
    <source>
        <dbReference type="ARBA" id="ARBA00022963"/>
    </source>
</evidence>
<reference evidence="5" key="2">
    <citation type="journal article" date="2014" name="ISME J.">
        <title>Microbial stratification in low pH oxic and suboxic macroscopic growths along an acid mine drainage.</title>
        <authorList>
            <person name="Mendez-Garcia C."/>
            <person name="Mesa V."/>
            <person name="Sprenger R.R."/>
            <person name="Richter M."/>
            <person name="Diez M.S."/>
            <person name="Solano J."/>
            <person name="Bargiela R."/>
            <person name="Golyshina O.V."/>
            <person name="Manteca A."/>
            <person name="Ramos J.L."/>
            <person name="Gallego J.R."/>
            <person name="Llorente I."/>
            <person name="Martins Dos Santos V.A."/>
            <person name="Jensen O.N."/>
            <person name="Pelaez A.I."/>
            <person name="Sanchez J."/>
            <person name="Ferrer M."/>
        </authorList>
    </citation>
    <scope>NUCLEOTIDE SEQUENCE</scope>
</reference>
<dbReference type="SUPFAM" id="SSF52151">
    <property type="entry name" value="FabD/lysophospholipase-like"/>
    <property type="match status" value="1"/>
</dbReference>
<accession>T1CMZ0</accession>
<dbReference type="PANTHER" id="PTHR14226">
    <property type="entry name" value="NEUROPATHY TARGET ESTERASE/SWISS CHEESE D.MELANOGASTER"/>
    <property type="match status" value="1"/>
</dbReference>
<keyword evidence="3" id="KW-0443">Lipid metabolism</keyword>
<dbReference type="InterPro" id="IPR050301">
    <property type="entry name" value="NTE"/>
</dbReference>
<proteinExistence type="predicted"/>
<dbReference type="Pfam" id="PF01734">
    <property type="entry name" value="Patatin"/>
    <property type="match status" value="1"/>
</dbReference>
<sequence>WLTNLPDIPHHHVQSPADYARLARVLTGRAVGLVLSGGGARGFAHIGAVKALREAGIPIDMVGGTSMGGILGAGVAGHWSVTELTDRFRHYFVESRPLRDYTLPFVSLVSGRKVSRMLFEAFGELAIEDLPLSFFCVSSNLTTGHPYVHRRGELWRALRASVSVPGVRAARGERGAGVGRRRGHEQSARRCHVGAWSRTGDRLRCGGGSRFHDLGR</sequence>
<protein>
    <submittedName>
        <fullName evidence="5">Patatin domain protein</fullName>
    </submittedName>
</protein>
<dbReference type="InterPro" id="IPR002641">
    <property type="entry name" value="PNPLA_dom"/>
</dbReference>
<evidence type="ECO:0000256" key="1">
    <source>
        <dbReference type="ARBA" id="ARBA00022801"/>
    </source>
</evidence>
<evidence type="ECO:0000256" key="3">
    <source>
        <dbReference type="ARBA" id="ARBA00023098"/>
    </source>
</evidence>
<keyword evidence="1" id="KW-0378">Hydrolase</keyword>
<name>T1CMZ0_9ZZZZ</name>
<comment type="caution">
    <text evidence="5">The sequence shown here is derived from an EMBL/GenBank/DDBJ whole genome shotgun (WGS) entry which is preliminary data.</text>
</comment>
<reference evidence="5" key="1">
    <citation type="submission" date="2013-08" db="EMBL/GenBank/DDBJ databases">
        <authorList>
            <person name="Mendez C."/>
            <person name="Richter M."/>
            <person name="Ferrer M."/>
            <person name="Sanchez J."/>
        </authorList>
    </citation>
    <scope>NUCLEOTIDE SEQUENCE</scope>
</reference>
<gene>
    <name evidence="5" type="ORF">B1A_06347</name>
</gene>
<organism evidence="5">
    <name type="scientific">mine drainage metagenome</name>
    <dbReference type="NCBI Taxonomy" id="410659"/>
    <lineage>
        <taxon>unclassified sequences</taxon>
        <taxon>metagenomes</taxon>
        <taxon>ecological metagenomes</taxon>
    </lineage>
</organism>
<dbReference type="PANTHER" id="PTHR14226:SF29">
    <property type="entry name" value="NEUROPATHY TARGET ESTERASE SWS"/>
    <property type="match status" value="1"/>
</dbReference>
<keyword evidence="2" id="KW-0442">Lipid degradation</keyword>
<dbReference type="GO" id="GO:0016787">
    <property type="term" value="F:hydrolase activity"/>
    <property type="evidence" value="ECO:0007669"/>
    <property type="project" value="UniProtKB-KW"/>
</dbReference>
<evidence type="ECO:0000259" key="4">
    <source>
        <dbReference type="PROSITE" id="PS51635"/>
    </source>
</evidence>
<dbReference type="CDD" id="cd07205">
    <property type="entry name" value="Pat_PNPLA6_PNPLA7_NTE1_like"/>
    <property type="match status" value="1"/>
</dbReference>
<dbReference type="Gene3D" id="3.40.1090.10">
    <property type="entry name" value="Cytosolic phospholipase A2 catalytic domain"/>
    <property type="match status" value="1"/>
</dbReference>